<dbReference type="EMBL" id="CP002431">
    <property type="protein sequence ID" value="ADU63463.1"/>
    <property type="molecule type" value="Genomic_DNA"/>
</dbReference>
<dbReference type="STRING" id="643562.Daes_2459"/>
<dbReference type="CDD" id="cd03219">
    <property type="entry name" value="ABC_Mj1267_LivG_branched"/>
    <property type="match status" value="1"/>
</dbReference>
<organism evidence="5 6">
    <name type="scientific">Pseudodesulfovibrio aespoeensis (strain ATCC 700646 / DSM 10631 / Aspo-2)</name>
    <name type="common">Desulfovibrio aespoeensis</name>
    <dbReference type="NCBI Taxonomy" id="643562"/>
    <lineage>
        <taxon>Bacteria</taxon>
        <taxon>Pseudomonadati</taxon>
        <taxon>Thermodesulfobacteriota</taxon>
        <taxon>Desulfovibrionia</taxon>
        <taxon>Desulfovibrionales</taxon>
        <taxon>Desulfovibrionaceae</taxon>
    </lineage>
</organism>
<dbReference type="GO" id="GO:0015188">
    <property type="term" value="F:L-isoleucine transmembrane transporter activity"/>
    <property type="evidence" value="ECO:0007669"/>
    <property type="project" value="TreeGrafter"/>
</dbReference>
<evidence type="ECO:0000256" key="3">
    <source>
        <dbReference type="ARBA" id="ARBA00022840"/>
    </source>
</evidence>
<reference evidence="6" key="1">
    <citation type="submission" date="2010-12" db="EMBL/GenBank/DDBJ databases">
        <title>Complete sequence of Desulfovibrio aespoeensis Aspo-2.</title>
        <authorList>
            <consortium name="US DOE Joint Genome Institute"/>
            <person name="Lucas S."/>
            <person name="Copeland A."/>
            <person name="Lapidus A."/>
            <person name="Cheng J.-F."/>
            <person name="Goodwin L."/>
            <person name="Pitluck S."/>
            <person name="Chertkov O."/>
            <person name="Misra M."/>
            <person name="Detter J.C."/>
            <person name="Han C."/>
            <person name="Tapia R."/>
            <person name="Land M."/>
            <person name="Hauser L."/>
            <person name="Kyrpides N."/>
            <person name="Ivanova N."/>
            <person name="Ovchinnikova G."/>
            <person name="Pedersen K."/>
            <person name="Jagevall S."/>
            <person name="Hazen T."/>
            <person name="Woyke T."/>
        </authorList>
    </citation>
    <scope>NUCLEOTIDE SEQUENCE [LARGE SCALE GENOMIC DNA]</scope>
    <source>
        <strain evidence="6">ATCC 700646 / DSM 10631 / Aspo-2</strain>
    </source>
</reference>
<evidence type="ECO:0000256" key="2">
    <source>
        <dbReference type="ARBA" id="ARBA00022741"/>
    </source>
</evidence>
<dbReference type="SMART" id="SM00382">
    <property type="entry name" value="AAA"/>
    <property type="match status" value="1"/>
</dbReference>
<evidence type="ECO:0000313" key="5">
    <source>
        <dbReference type="EMBL" id="ADU63463.1"/>
    </source>
</evidence>
<dbReference type="Pfam" id="PF00005">
    <property type="entry name" value="ABC_tran"/>
    <property type="match status" value="1"/>
</dbReference>
<dbReference type="PANTHER" id="PTHR45772">
    <property type="entry name" value="CONSERVED COMPONENT OF ABC TRANSPORTER FOR NATURAL AMINO ACIDS-RELATED"/>
    <property type="match status" value="1"/>
</dbReference>
<proteinExistence type="predicted"/>
<evidence type="ECO:0000313" key="6">
    <source>
        <dbReference type="Proteomes" id="UP000002191"/>
    </source>
</evidence>
<reference evidence="5 6" key="2">
    <citation type="journal article" date="2014" name="Genome Announc.">
        <title>Complete Genome Sequence of the Subsurface, Mesophilic Sulfate-Reducing Bacterium Desulfovibrio aespoeensis Aspo-2.</title>
        <authorList>
            <person name="Pedersen K."/>
            <person name="Bengtsson A."/>
            <person name="Edlund J."/>
            <person name="Rabe L."/>
            <person name="Hazen T."/>
            <person name="Chakraborty R."/>
            <person name="Goodwin L."/>
            <person name="Shapiro N."/>
        </authorList>
    </citation>
    <scope>NUCLEOTIDE SEQUENCE [LARGE SCALE GENOMIC DNA]</scope>
    <source>
        <strain evidence="6">ATCC 700646 / DSM 10631 / Aspo-2</strain>
    </source>
</reference>
<keyword evidence="1" id="KW-0813">Transport</keyword>
<name>E6VUV5_PSEA9</name>
<sequence>MSNPVLNVKAVDKDFGGIRALDDVDLVVRQNEIVALIGPNGAGKTTFFNCITGIYTPTSGDVLVDPGATGNPVRINGKKPNKVTELGMARTFQNIRLFPSMTALENVMIGTHCRTHSAVWGAISRNKATRAEEQAVIDRSYELLRLVGLEQYVNESSANMPYGKQRRLEIARALATDPFLLLLDEPAAGMNPQETLELEELIVGLRQRYSLSIMLIEHDMKMVMSMSDRIYVLDYGRMIADGTPREIADNPAVIKAYLGESDDD</sequence>
<dbReference type="InterPro" id="IPR003439">
    <property type="entry name" value="ABC_transporter-like_ATP-bd"/>
</dbReference>
<dbReference type="InterPro" id="IPR032823">
    <property type="entry name" value="BCA_ABC_TP_C"/>
</dbReference>
<dbReference type="Gene3D" id="3.40.50.300">
    <property type="entry name" value="P-loop containing nucleotide triphosphate hydrolases"/>
    <property type="match status" value="1"/>
</dbReference>
<dbReference type="GO" id="GO:1903806">
    <property type="term" value="P:L-isoleucine import across plasma membrane"/>
    <property type="evidence" value="ECO:0007669"/>
    <property type="project" value="TreeGrafter"/>
</dbReference>
<dbReference type="GO" id="GO:0042941">
    <property type="term" value="P:D-alanine transmembrane transport"/>
    <property type="evidence" value="ECO:0007669"/>
    <property type="project" value="TreeGrafter"/>
</dbReference>
<dbReference type="GO" id="GO:0005304">
    <property type="term" value="F:L-valine transmembrane transporter activity"/>
    <property type="evidence" value="ECO:0007669"/>
    <property type="project" value="TreeGrafter"/>
</dbReference>
<evidence type="ECO:0000259" key="4">
    <source>
        <dbReference type="PROSITE" id="PS50893"/>
    </source>
</evidence>
<dbReference type="InterPro" id="IPR051120">
    <property type="entry name" value="ABC_AA/LPS_Transport"/>
</dbReference>
<dbReference type="PROSITE" id="PS50893">
    <property type="entry name" value="ABC_TRANSPORTER_2"/>
    <property type="match status" value="1"/>
</dbReference>
<dbReference type="FunFam" id="3.40.50.300:FF:000421">
    <property type="entry name" value="Branched-chain amino acid ABC transporter ATP-binding protein"/>
    <property type="match status" value="1"/>
</dbReference>
<dbReference type="SUPFAM" id="SSF52540">
    <property type="entry name" value="P-loop containing nucleoside triphosphate hydrolases"/>
    <property type="match status" value="1"/>
</dbReference>
<dbReference type="InterPro" id="IPR003593">
    <property type="entry name" value="AAA+_ATPase"/>
</dbReference>
<keyword evidence="2" id="KW-0547">Nucleotide-binding</keyword>
<dbReference type="GO" id="GO:0005524">
    <property type="term" value="F:ATP binding"/>
    <property type="evidence" value="ECO:0007669"/>
    <property type="project" value="UniProtKB-KW"/>
</dbReference>
<keyword evidence="6" id="KW-1185">Reference proteome</keyword>
<feature type="domain" description="ABC transporter" evidence="4">
    <location>
        <begin position="6"/>
        <end position="260"/>
    </location>
</feature>
<dbReference type="GO" id="GO:0005886">
    <property type="term" value="C:plasma membrane"/>
    <property type="evidence" value="ECO:0007669"/>
    <property type="project" value="TreeGrafter"/>
</dbReference>
<dbReference type="HOGENOM" id="CLU_000604_1_2_7"/>
<protein>
    <submittedName>
        <fullName evidence="5">ABC transporter related protein</fullName>
    </submittedName>
</protein>
<dbReference type="OrthoDB" id="9809450at2"/>
<evidence type="ECO:0000256" key="1">
    <source>
        <dbReference type="ARBA" id="ARBA00022448"/>
    </source>
</evidence>
<keyword evidence="3" id="KW-0067">ATP-binding</keyword>
<dbReference type="Proteomes" id="UP000002191">
    <property type="component" value="Chromosome"/>
</dbReference>
<gene>
    <name evidence="5" type="ordered locus">Daes_2459</name>
</gene>
<dbReference type="KEGG" id="das:Daes_2459"/>
<dbReference type="InterPro" id="IPR027417">
    <property type="entry name" value="P-loop_NTPase"/>
</dbReference>
<dbReference type="GO" id="GO:0015808">
    <property type="term" value="P:L-alanine transport"/>
    <property type="evidence" value="ECO:0007669"/>
    <property type="project" value="TreeGrafter"/>
</dbReference>
<dbReference type="GO" id="GO:0015192">
    <property type="term" value="F:L-phenylalanine transmembrane transporter activity"/>
    <property type="evidence" value="ECO:0007669"/>
    <property type="project" value="TreeGrafter"/>
</dbReference>
<dbReference type="eggNOG" id="COG0411">
    <property type="taxonomic scope" value="Bacteria"/>
</dbReference>
<accession>E6VUV5</accession>
<dbReference type="PANTHER" id="PTHR45772:SF7">
    <property type="entry name" value="AMINO ACID ABC TRANSPORTER ATP-BINDING PROTEIN"/>
    <property type="match status" value="1"/>
</dbReference>
<dbReference type="Pfam" id="PF12399">
    <property type="entry name" value="BCA_ABC_TP_C"/>
    <property type="match status" value="1"/>
</dbReference>
<dbReference type="AlphaFoldDB" id="E6VUV5"/>
<dbReference type="RefSeq" id="WP_013515375.1">
    <property type="nucleotide sequence ID" value="NC_014844.1"/>
</dbReference>
<dbReference type="GO" id="GO:1903805">
    <property type="term" value="P:L-valine import across plasma membrane"/>
    <property type="evidence" value="ECO:0007669"/>
    <property type="project" value="TreeGrafter"/>
</dbReference>
<dbReference type="GO" id="GO:0016887">
    <property type="term" value="F:ATP hydrolysis activity"/>
    <property type="evidence" value="ECO:0007669"/>
    <property type="project" value="InterPro"/>
</dbReference>